<sequence>MDRPSQLQLNQHFAKLNLQSLIFFPVDRYHKLSPPSGRSRREAEKQGVARAGADALEAVGMSSPIAGSCRGFVARRRGRDAGDTERGSFVRVTEW</sequence>
<name>A0A5N6LRN6_9ASTR</name>
<dbReference type="Proteomes" id="UP000326396">
    <property type="component" value="Linkage Group LG8"/>
</dbReference>
<gene>
    <name evidence="1" type="ORF">E3N88_37557</name>
</gene>
<evidence type="ECO:0000313" key="2">
    <source>
        <dbReference type="Proteomes" id="UP000326396"/>
    </source>
</evidence>
<comment type="caution">
    <text evidence="1">The sequence shown here is derived from an EMBL/GenBank/DDBJ whole genome shotgun (WGS) entry which is preliminary data.</text>
</comment>
<reference evidence="1 2" key="1">
    <citation type="submission" date="2019-05" db="EMBL/GenBank/DDBJ databases">
        <title>Mikania micrantha, genome provides insights into the molecular mechanism of rapid growth.</title>
        <authorList>
            <person name="Liu B."/>
        </authorList>
    </citation>
    <scope>NUCLEOTIDE SEQUENCE [LARGE SCALE GENOMIC DNA]</scope>
    <source>
        <strain evidence="1">NLD-2019</strain>
        <tissue evidence="1">Leaf</tissue>
    </source>
</reference>
<accession>A0A5N6LRN6</accession>
<keyword evidence="2" id="KW-1185">Reference proteome</keyword>
<protein>
    <submittedName>
        <fullName evidence="1">Uncharacterized protein</fullName>
    </submittedName>
</protein>
<evidence type="ECO:0000313" key="1">
    <source>
        <dbReference type="EMBL" id="KAD2804180.1"/>
    </source>
</evidence>
<dbReference type="EMBL" id="SZYD01000018">
    <property type="protein sequence ID" value="KAD2804180.1"/>
    <property type="molecule type" value="Genomic_DNA"/>
</dbReference>
<proteinExistence type="predicted"/>
<organism evidence="1 2">
    <name type="scientific">Mikania micrantha</name>
    <name type="common">bitter vine</name>
    <dbReference type="NCBI Taxonomy" id="192012"/>
    <lineage>
        <taxon>Eukaryota</taxon>
        <taxon>Viridiplantae</taxon>
        <taxon>Streptophyta</taxon>
        <taxon>Embryophyta</taxon>
        <taxon>Tracheophyta</taxon>
        <taxon>Spermatophyta</taxon>
        <taxon>Magnoliopsida</taxon>
        <taxon>eudicotyledons</taxon>
        <taxon>Gunneridae</taxon>
        <taxon>Pentapetalae</taxon>
        <taxon>asterids</taxon>
        <taxon>campanulids</taxon>
        <taxon>Asterales</taxon>
        <taxon>Asteraceae</taxon>
        <taxon>Asteroideae</taxon>
        <taxon>Heliantheae alliance</taxon>
        <taxon>Eupatorieae</taxon>
        <taxon>Mikania</taxon>
    </lineage>
</organism>
<dbReference type="AlphaFoldDB" id="A0A5N6LRN6"/>